<dbReference type="Pfam" id="PF05183">
    <property type="entry name" value="RdRP"/>
    <property type="match status" value="1"/>
</dbReference>
<evidence type="ECO:0000313" key="5">
    <source>
        <dbReference type="Proteomes" id="UP000269721"/>
    </source>
</evidence>
<accession>A0A4P9W678</accession>
<keyword evidence="1" id="KW-0696">RNA-directed RNA polymerase</keyword>
<comment type="similarity">
    <text evidence="1">Belongs to the RdRP family.</text>
</comment>
<evidence type="ECO:0000256" key="1">
    <source>
        <dbReference type="RuleBase" id="RU363098"/>
    </source>
</evidence>
<feature type="domain" description="RDRP core" evidence="3">
    <location>
        <begin position="474"/>
        <end position="642"/>
    </location>
</feature>
<keyword evidence="1" id="KW-0548">Nucleotidyltransferase</keyword>
<dbReference type="InterPro" id="IPR035979">
    <property type="entry name" value="RBD_domain_sf"/>
</dbReference>
<protein>
    <recommendedName>
        <fullName evidence="1">RNA-dependent RNA polymerase</fullName>
        <ecNumber evidence="1">2.7.7.48</ecNumber>
    </recommendedName>
</protein>
<dbReference type="InterPro" id="IPR057596">
    <property type="entry name" value="RDRP_core"/>
</dbReference>
<dbReference type="CDD" id="cd00590">
    <property type="entry name" value="RRM_SF"/>
    <property type="match status" value="1"/>
</dbReference>
<evidence type="ECO:0000313" key="4">
    <source>
        <dbReference type="EMBL" id="RKO86863.1"/>
    </source>
</evidence>
<dbReference type="GO" id="GO:0031380">
    <property type="term" value="C:nuclear RNA-directed RNA polymerase complex"/>
    <property type="evidence" value="ECO:0007669"/>
    <property type="project" value="TreeGrafter"/>
</dbReference>
<feature type="compositionally biased region" description="Pro residues" evidence="2">
    <location>
        <begin position="30"/>
        <end position="43"/>
    </location>
</feature>
<keyword evidence="1" id="KW-0694">RNA-binding</keyword>
<organism evidence="4 5">
    <name type="scientific">Blyttiomyces helicus</name>
    <dbReference type="NCBI Taxonomy" id="388810"/>
    <lineage>
        <taxon>Eukaryota</taxon>
        <taxon>Fungi</taxon>
        <taxon>Fungi incertae sedis</taxon>
        <taxon>Chytridiomycota</taxon>
        <taxon>Chytridiomycota incertae sedis</taxon>
        <taxon>Chytridiomycetes</taxon>
        <taxon>Chytridiomycetes incertae sedis</taxon>
        <taxon>Blyttiomyces</taxon>
    </lineage>
</organism>
<dbReference type="Proteomes" id="UP000269721">
    <property type="component" value="Unassembled WGS sequence"/>
</dbReference>
<comment type="catalytic activity">
    <reaction evidence="1">
        <text>RNA(n) + a ribonucleoside 5'-triphosphate = RNA(n+1) + diphosphate</text>
        <dbReference type="Rhea" id="RHEA:21248"/>
        <dbReference type="Rhea" id="RHEA-COMP:14527"/>
        <dbReference type="Rhea" id="RHEA-COMP:17342"/>
        <dbReference type="ChEBI" id="CHEBI:33019"/>
        <dbReference type="ChEBI" id="CHEBI:61557"/>
        <dbReference type="ChEBI" id="CHEBI:140395"/>
        <dbReference type="EC" id="2.7.7.48"/>
    </reaction>
</comment>
<evidence type="ECO:0000256" key="2">
    <source>
        <dbReference type="SAM" id="MobiDB-lite"/>
    </source>
</evidence>
<dbReference type="GO" id="GO:0030422">
    <property type="term" value="P:siRNA processing"/>
    <property type="evidence" value="ECO:0007669"/>
    <property type="project" value="TreeGrafter"/>
</dbReference>
<dbReference type="PANTHER" id="PTHR23079">
    <property type="entry name" value="RNA-DEPENDENT RNA POLYMERASE"/>
    <property type="match status" value="1"/>
</dbReference>
<dbReference type="InterPro" id="IPR007855">
    <property type="entry name" value="RDRP"/>
</dbReference>
<dbReference type="EC" id="2.7.7.48" evidence="1"/>
<dbReference type="SUPFAM" id="SSF54928">
    <property type="entry name" value="RNA-binding domain, RBD"/>
    <property type="match status" value="1"/>
</dbReference>
<dbReference type="PANTHER" id="PTHR23079:SF18">
    <property type="entry name" value="RNA-DEPENDENT RNA POLYMERASE 6"/>
    <property type="match status" value="1"/>
</dbReference>
<dbReference type="AlphaFoldDB" id="A0A4P9W678"/>
<feature type="region of interest" description="Disordered" evidence="2">
    <location>
        <begin position="1"/>
        <end position="66"/>
    </location>
</feature>
<feature type="compositionally biased region" description="Low complexity" evidence="2">
    <location>
        <begin position="49"/>
        <end position="63"/>
    </location>
</feature>
<proteinExistence type="inferred from homology"/>
<gene>
    <name evidence="4" type="ORF">BDK51DRAFT_26533</name>
</gene>
<keyword evidence="1" id="KW-0808">Transferase</keyword>
<dbReference type="GO" id="GO:0003968">
    <property type="term" value="F:RNA-directed RNA polymerase activity"/>
    <property type="evidence" value="ECO:0007669"/>
    <property type="project" value="UniProtKB-KW"/>
</dbReference>
<evidence type="ECO:0000259" key="3">
    <source>
        <dbReference type="Pfam" id="PF05183"/>
    </source>
</evidence>
<sequence>MSARRALTGAAPHVQLRPYPVSNHSRSQDPTPPYLSKPQPPPSCTMLARQLPSPLPRSSQTSPTRRRPTTFLAIFVSHLPSATKEITLKQTLDHYGTVIHCRIHDNGHATVELFRKQMPPKFLEPAHVAEFWSRLSVGGFVELFLDCRQGRSFSVKKDSKWKPSLTGCANLDLGSMINDSEFVLVDRTNEVLSFSVDFEGTALKRWKSFALEEASIIFSRAASRNRIRVERKTEDGGRTCLYILTVSLSLPPAIFYDVERKSLDGGEKTSRKRIASPKIGTMELPRTVFYSGSLKNRENVFRNAPPGGDYLDHRRTFRFPRPALDALDDERRFQKVLEHLVEYGLVAPSLEVHGAPIRLTDPIAVMPAPPVFDYWATDLDYLAKLKIYTLVTHGNISPFSIDERFIDLLRGVEPVEVAEALLEGLARRKVRIDDPSTELERCKVNLSSIRKKSMRAPKFVSHQTNLVQVRKVIVTPLKIYVTGPNYELSNRISRTYESYQDRFLRVSFTDDNLMPINGGGTERDACYNRIAAILHDGFEIGGRRYQFLHYSNSQLRSAGCWFFSAPDTELTCEKIQGGMGSFAGITNPATFGARMAQCFSSTTVGGKLTKENISEIPDIERNGHVFSDGVGIIGSDIASNLYLKLGG</sequence>
<keyword evidence="5" id="KW-1185">Reference proteome</keyword>
<reference evidence="5" key="1">
    <citation type="journal article" date="2018" name="Nat. Microbiol.">
        <title>Leveraging single-cell genomics to expand the fungal tree of life.</title>
        <authorList>
            <person name="Ahrendt S.R."/>
            <person name="Quandt C.A."/>
            <person name="Ciobanu D."/>
            <person name="Clum A."/>
            <person name="Salamov A."/>
            <person name="Andreopoulos B."/>
            <person name="Cheng J.F."/>
            <person name="Woyke T."/>
            <person name="Pelin A."/>
            <person name="Henrissat B."/>
            <person name="Reynolds N.K."/>
            <person name="Benny G.L."/>
            <person name="Smith M.E."/>
            <person name="James T.Y."/>
            <person name="Grigoriev I.V."/>
        </authorList>
    </citation>
    <scope>NUCLEOTIDE SEQUENCE [LARGE SCALE GENOMIC DNA]</scope>
</reference>
<dbReference type="EMBL" id="KZ997850">
    <property type="protein sequence ID" value="RKO86863.1"/>
    <property type="molecule type" value="Genomic_DNA"/>
</dbReference>
<dbReference type="GO" id="GO:0003723">
    <property type="term" value="F:RNA binding"/>
    <property type="evidence" value="ECO:0007669"/>
    <property type="project" value="UniProtKB-KW"/>
</dbReference>
<dbReference type="OrthoDB" id="6513042at2759"/>
<name>A0A4P9W678_9FUNG</name>